<dbReference type="EMBL" id="GBRH01167038">
    <property type="protein sequence ID" value="JAE30858.1"/>
    <property type="molecule type" value="Transcribed_RNA"/>
</dbReference>
<protein>
    <submittedName>
        <fullName evidence="1">DNA-directed RNA polymerase I subunit, putative</fullName>
    </submittedName>
</protein>
<reference evidence="1" key="1">
    <citation type="submission" date="2014-09" db="EMBL/GenBank/DDBJ databases">
        <authorList>
            <person name="Magalhaes I.L.F."/>
            <person name="Oliveira U."/>
            <person name="Santos F.R."/>
            <person name="Vidigal T.H.D.A."/>
            <person name="Brescovit A.D."/>
            <person name="Santos A.J."/>
        </authorList>
    </citation>
    <scope>NUCLEOTIDE SEQUENCE</scope>
    <source>
        <tissue evidence="1">Shoot tissue taken approximately 20 cm above the soil surface</tissue>
    </source>
</reference>
<dbReference type="GO" id="GO:0000428">
    <property type="term" value="C:DNA-directed RNA polymerase complex"/>
    <property type="evidence" value="ECO:0007669"/>
    <property type="project" value="UniProtKB-KW"/>
</dbReference>
<reference evidence="1" key="2">
    <citation type="journal article" date="2015" name="Data Brief">
        <title>Shoot transcriptome of the giant reed, Arundo donax.</title>
        <authorList>
            <person name="Barrero R.A."/>
            <person name="Guerrero F.D."/>
            <person name="Moolhuijzen P."/>
            <person name="Goolsby J.A."/>
            <person name="Tidwell J."/>
            <person name="Bellgard S.E."/>
            <person name="Bellgard M.I."/>
        </authorList>
    </citation>
    <scope>NUCLEOTIDE SEQUENCE</scope>
    <source>
        <tissue evidence="1">Shoot tissue taken approximately 20 cm above the soil surface</tissue>
    </source>
</reference>
<sequence>MIRSGLMPVFAENGMSMSGHNCEHTPFCPCLLLNLSPIIGFLTRRRRIFAFCRLLFELAPLTAT</sequence>
<organism evidence="1">
    <name type="scientific">Arundo donax</name>
    <name type="common">Giant reed</name>
    <name type="synonym">Donax arundinaceus</name>
    <dbReference type="NCBI Taxonomy" id="35708"/>
    <lineage>
        <taxon>Eukaryota</taxon>
        <taxon>Viridiplantae</taxon>
        <taxon>Streptophyta</taxon>
        <taxon>Embryophyta</taxon>
        <taxon>Tracheophyta</taxon>
        <taxon>Spermatophyta</taxon>
        <taxon>Magnoliopsida</taxon>
        <taxon>Liliopsida</taxon>
        <taxon>Poales</taxon>
        <taxon>Poaceae</taxon>
        <taxon>PACMAD clade</taxon>
        <taxon>Arundinoideae</taxon>
        <taxon>Arundineae</taxon>
        <taxon>Arundo</taxon>
    </lineage>
</organism>
<name>A0A0A9HD63_ARUDO</name>
<proteinExistence type="predicted"/>
<accession>A0A0A9HD63</accession>
<keyword evidence="1" id="KW-0240">DNA-directed RNA polymerase</keyword>
<dbReference type="AlphaFoldDB" id="A0A0A9HD63"/>
<keyword evidence="1" id="KW-0804">Transcription</keyword>
<evidence type="ECO:0000313" key="1">
    <source>
        <dbReference type="EMBL" id="JAE30858.1"/>
    </source>
</evidence>